<dbReference type="Gene3D" id="3.30.200.20">
    <property type="entry name" value="Phosphorylase Kinase, domain 1"/>
    <property type="match status" value="1"/>
</dbReference>
<organism evidence="6 7">
    <name type="scientific">Penicillium cinerascens</name>
    <dbReference type="NCBI Taxonomy" id="70096"/>
    <lineage>
        <taxon>Eukaryota</taxon>
        <taxon>Fungi</taxon>
        <taxon>Dikarya</taxon>
        <taxon>Ascomycota</taxon>
        <taxon>Pezizomycotina</taxon>
        <taxon>Eurotiomycetes</taxon>
        <taxon>Eurotiomycetidae</taxon>
        <taxon>Eurotiales</taxon>
        <taxon>Aspergillaceae</taxon>
        <taxon>Penicillium</taxon>
    </lineage>
</organism>
<feature type="repeat" description="ANK" evidence="3">
    <location>
        <begin position="1125"/>
        <end position="1167"/>
    </location>
</feature>
<dbReference type="InterPro" id="IPR002110">
    <property type="entry name" value="Ankyrin_rpt"/>
</dbReference>
<dbReference type="InterPro" id="IPR036770">
    <property type="entry name" value="Ankyrin_rpt-contain_sf"/>
</dbReference>
<reference evidence="6" key="1">
    <citation type="submission" date="2022-12" db="EMBL/GenBank/DDBJ databases">
        <authorList>
            <person name="Petersen C."/>
        </authorList>
    </citation>
    <scope>NUCLEOTIDE SEQUENCE</scope>
    <source>
        <strain evidence="6">IBT 15544</strain>
    </source>
</reference>
<proteinExistence type="predicted"/>
<dbReference type="InterPro" id="IPR011009">
    <property type="entry name" value="Kinase-like_dom_sf"/>
</dbReference>
<name>A0A9W9NED9_9EURO</name>
<dbReference type="InterPro" id="IPR008271">
    <property type="entry name" value="Ser/Thr_kinase_AS"/>
</dbReference>
<dbReference type="Proteomes" id="UP001150904">
    <property type="component" value="Unassembled WGS sequence"/>
</dbReference>
<dbReference type="Gene3D" id="1.10.510.10">
    <property type="entry name" value="Transferase(Phosphotransferase) domain 1"/>
    <property type="match status" value="1"/>
</dbReference>
<dbReference type="GO" id="GO:0005524">
    <property type="term" value="F:ATP binding"/>
    <property type="evidence" value="ECO:0007669"/>
    <property type="project" value="InterPro"/>
</dbReference>
<protein>
    <recommendedName>
        <fullName evidence="5">Protein kinase domain-containing protein</fullName>
    </recommendedName>
</protein>
<feature type="repeat" description="ANK" evidence="3">
    <location>
        <begin position="922"/>
        <end position="954"/>
    </location>
</feature>
<evidence type="ECO:0000259" key="5">
    <source>
        <dbReference type="PROSITE" id="PS50011"/>
    </source>
</evidence>
<dbReference type="GeneID" id="83174813"/>
<evidence type="ECO:0000313" key="6">
    <source>
        <dbReference type="EMBL" id="KAJ5218351.1"/>
    </source>
</evidence>
<keyword evidence="1" id="KW-0677">Repeat</keyword>
<dbReference type="SMART" id="SM00220">
    <property type="entry name" value="S_TKc"/>
    <property type="match status" value="1"/>
</dbReference>
<feature type="coiled-coil region" evidence="4">
    <location>
        <begin position="1408"/>
        <end position="1435"/>
    </location>
</feature>
<gene>
    <name evidence="6" type="ORF">N7498_000450</name>
</gene>
<dbReference type="Gene3D" id="1.25.40.20">
    <property type="entry name" value="Ankyrin repeat-containing domain"/>
    <property type="match status" value="4"/>
</dbReference>
<dbReference type="PANTHER" id="PTHR24178:SF9">
    <property type="entry name" value="ANK_REP_REGION DOMAIN-CONTAINING PROTEIN"/>
    <property type="match status" value="1"/>
</dbReference>
<dbReference type="GO" id="GO:0004672">
    <property type="term" value="F:protein kinase activity"/>
    <property type="evidence" value="ECO:0007669"/>
    <property type="project" value="InterPro"/>
</dbReference>
<evidence type="ECO:0000256" key="2">
    <source>
        <dbReference type="ARBA" id="ARBA00023043"/>
    </source>
</evidence>
<evidence type="ECO:0000256" key="3">
    <source>
        <dbReference type="PROSITE-ProRule" id="PRU00023"/>
    </source>
</evidence>
<dbReference type="PROSITE" id="PS50088">
    <property type="entry name" value="ANK_REPEAT"/>
    <property type="match status" value="4"/>
</dbReference>
<comment type="caution">
    <text evidence="6">The sequence shown here is derived from an EMBL/GenBank/DDBJ whole genome shotgun (WGS) entry which is preliminary data.</text>
</comment>
<dbReference type="InterPro" id="IPR000719">
    <property type="entry name" value="Prot_kinase_dom"/>
</dbReference>
<feature type="domain" description="Protein kinase" evidence="5">
    <location>
        <begin position="24"/>
        <end position="348"/>
    </location>
</feature>
<dbReference type="Pfam" id="PF12796">
    <property type="entry name" value="Ank_2"/>
    <property type="match status" value="1"/>
</dbReference>
<sequence length="1518" mass="169700">MNSLESLLRTVQQLKLKRLRVDELEETQFIAAGETFAVSQCRYQGSVIAVKRIRLNEYGEQSDRQHFQRRLQSVLREVLIMCHPPLAHHPNIISLLGYGWTVEEQRPSPFVSVEFASNGSLREYMKLNQTIRTKFILMGDVGAGLMALHKCGIVHGDLKMENVVVFASLERPSGSIAKISDFGHSILASSTPEKRTRYFGTALYNAPEVAHQRNQPIPADQLHKCDIWAFGLCAWEILADGQVYFQRSWQNNVLYDRPPSYPDSWAMVTSPLTSETHNVSTGEDGHYVFGRFDPSHLEHLAVEFVNELKIPGVGFEKGMLRPLLSRTLQTDPNKRISDLSRLPIIGFWNKAPGGHSLQSKLATYTLSSEVRYSIFSRDTGPYIIWEQQQQLLQDFEAVAQRAQPQKENGTGAFQTMLCYVNAFGTSGNLTKAAEFLHKAEEAGHLIARILGPRMIDVFMQKLSDFRKEYSESLALGFEIIRQPQSSKEITVERDHSITKFASYDSFRQFILDEALGKDDIALMRVAPNASSVRLHPLEVAVQHGDIELVGALMPCLEDYIASNAEGEMLLVQAASRGHGAVVSRLLKAGAPIIRENSTTLLHWLFCLDASTLNEVYSYLQEWPRSSTLKPLLNQASTEKIILHPQWPFQVHGSPLATAITSGNLAAVKILLDLKADPLALAFATVEGDTLALSPIHLAIRYHFPEILQLLWQKAFGERVISGARPHLAQSLGSFPIACALSLLTNAERFAIHGSAYKQALRNTIKLLPMDILLQSSPEGKNALTQAIDLEDADTVELLLERFPELADRELVQPSNKGVFTYPLHFAVQIGSCRDTDESVRILETILNLDPTAIDRQDSSSVKPIHVAAMGSSTRITEFLLKCGASCHDLDGRGQGPLHFCRTASNAKILLSSGANINHKDQLGFTAAHAAATQGREEVLQTLIKAGADLSSRDNGIGTPLHCAIQRKSRIMTEMTLKAGAEIDAQDTHGRTPLLVAMDTGRSDLVFLIFDTGADPFIEDERDFSPFLMSLAWKTSQMLSRFQNHGSFEKLPWEKKVAALHFAAENGEPAALQQYLRKLPKPSSQTENPEYPRIISTIHKAAAACRVDLVDVLLSAGFKVDSLATNGNTPLLTACLAGRNNSDFYAYTRTYMCQRLLDKGANILAKNDKGLTPFAIAMEYVDYPLMTLLLEHALATNDLDVPARRSRILVSIKDPSQEPRFCAEARALIGDEVIDHQLIRNAVAKEEWDFIITCIGGHFVGKEDLDPDTFNEEYKWGADILDVLRFYCAIKDRKKIRHLYANASTGGRQDDIIRNSEWWNMEYEIRETKGIIDELLWPATRKMFARMLQQISTGPPRRELSISKWMPSIVPNWTKKSRPKKSKALTFDDVAQYGLEEAEIRMRWSIEEVEVLLEVMQKWTEKMAEVKDQGEKLETMEWARALLEELRSHLYGLGETIAILTKYCDSQCDSTLEATAAKGWDDLSRQGKTGSAKVDDLTKALDAAFKSVDNLGTALDKER</sequence>
<evidence type="ECO:0000313" key="7">
    <source>
        <dbReference type="Proteomes" id="UP001150904"/>
    </source>
</evidence>
<dbReference type="PROSITE" id="PS00108">
    <property type="entry name" value="PROTEIN_KINASE_ST"/>
    <property type="match status" value="1"/>
</dbReference>
<dbReference type="Pfam" id="PF00023">
    <property type="entry name" value="Ank"/>
    <property type="match status" value="1"/>
</dbReference>
<dbReference type="OrthoDB" id="626167at2759"/>
<evidence type="ECO:0000256" key="4">
    <source>
        <dbReference type="SAM" id="Coils"/>
    </source>
</evidence>
<keyword evidence="7" id="KW-1185">Reference proteome</keyword>
<dbReference type="RefSeq" id="XP_058312924.1">
    <property type="nucleotide sequence ID" value="XM_058447513.1"/>
</dbReference>
<dbReference type="SUPFAM" id="SSF48403">
    <property type="entry name" value="Ankyrin repeat"/>
    <property type="match status" value="2"/>
</dbReference>
<feature type="repeat" description="ANK" evidence="3">
    <location>
        <begin position="988"/>
        <end position="1020"/>
    </location>
</feature>
<feature type="repeat" description="ANK" evidence="3">
    <location>
        <begin position="958"/>
        <end position="987"/>
    </location>
</feature>
<reference evidence="6" key="2">
    <citation type="journal article" date="2023" name="IMA Fungus">
        <title>Comparative genomic study of the Penicillium genus elucidates a diverse pangenome and 15 lateral gene transfer events.</title>
        <authorList>
            <person name="Petersen C."/>
            <person name="Sorensen T."/>
            <person name="Nielsen M.R."/>
            <person name="Sondergaard T.E."/>
            <person name="Sorensen J.L."/>
            <person name="Fitzpatrick D.A."/>
            <person name="Frisvad J.C."/>
            <person name="Nielsen K.L."/>
        </authorList>
    </citation>
    <scope>NUCLEOTIDE SEQUENCE</scope>
    <source>
        <strain evidence="6">IBT 15544</strain>
    </source>
</reference>
<dbReference type="PROSITE" id="PS50297">
    <property type="entry name" value="ANK_REP_REGION"/>
    <property type="match status" value="2"/>
</dbReference>
<dbReference type="EMBL" id="JAPQKR010000004">
    <property type="protein sequence ID" value="KAJ5218351.1"/>
    <property type="molecule type" value="Genomic_DNA"/>
</dbReference>
<keyword evidence="4" id="KW-0175">Coiled coil</keyword>
<dbReference type="PANTHER" id="PTHR24178">
    <property type="entry name" value="MOLTING PROTEIN MLT-4"/>
    <property type="match status" value="1"/>
</dbReference>
<accession>A0A9W9NED9</accession>
<dbReference type="SMART" id="SM00248">
    <property type="entry name" value="ANK"/>
    <property type="match status" value="10"/>
</dbReference>
<keyword evidence="2 3" id="KW-0040">ANK repeat</keyword>
<dbReference type="PROSITE" id="PS50011">
    <property type="entry name" value="PROTEIN_KINASE_DOM"/>
    <property type="match status" value="1"/>
</dbReference>
<dbReference type="Pfam" id="PF00069">
    <property type="entry name" value="Pkinase"/>
    <property type="match status" value="1"/>
</dbReference>
<dbReference type="SUPFAM" id="SSF56112">
    <property type="entry name" value="Protein kinase-like (PK-like)"/>
    <property type="match status" value="1"/>
</dbReference>
<evidence type="ECO:0000256" key="1">
    <source>
        <dbReference type="ARBA" id="ARBA00022737"/>
    </source>
</evidence>